<dbReference type="SUPFAM" id="SSF49265">
    <property type="entry name" value="Fibronectin type III"/>
    <property type="match status" value="1"/>
</dbReference>
<keyword evidence="2" id="KW-0732">Signal</keyword>
<dbReference type="AlphaFoldDB" id="A0A193LF21"/>
<feature type="chain" id="PRO_5008260127" description="Dystroglycan-type cadherin-like domain-containing protein" evidence="2">
    <location>
        <begin position="28"/>
        <end position="224"/>
    </location>
</feature>
<evidence type="ECO:0000313" key="4">
    <source>
        <dbReference type="Proteomes" id="UP000092695"/>
    </source>
</evidence>
<feature type="region of interest" description="Disordered" evidence="1">
    <location>
        <begin position="31"/>
        <end position="53"/>
    </location>
</feature>
<evidence type="ECO:0000256" key="1">
    <source>
        <dbReference type="SAM" id="MobiDB-lite"/>
    </source>
</evidence>
<dbReference type="GO" id="GO:0005509">
    <property type="term" value="F:calcium ion binding"/>
    <property type="evidence" value="ECO:0007669"/>
    <property type="project" value="InterPro"/>
</dbReference>
<dbReference type="CDD" id="cd00063">
    <property type="entry name" value="FN3"/>
    <property type="match status" value="1"/>
</dbReference>
<keyword evidence="4" id="KW-1185">Reference proteome</keyword>
<dbReference type="KEGG" id="woc:BA177_06935"/>
<dbReference type="PROSITE" id="PS51257">
    <property type="entry name" value="PROKAR_LIPOPROTEIN"/>
    <property type="match status" value="1"/>
</dbReference>
<dbReference type="RefSeq" id="WP_068614631.1">
    <property type="nucleotide sequence ID" value="NZ_CP016268.1"/>
</dbReference>
<reference evidence="3 4" key="1">
    <citation type="submission" date="2016-06" db="EMBL/GenBank/DDBJ databases">
        <title>Complete genome sequence of a deep-branching marine Gamma Proteobacterium Woeseia oceani type strain XK5.</title>
        <authorList>
            <person name="Mu D."/>
            <person name="Du Z."/>
        </authorList>
    </citation>
    <scope>NUCLEOTIDE SEQUENCE [LARGE SCALE GENOMIC DNA]</scope>
    <source>
        <strain evidence="3 4">XK5</strain>
    </source>
</reference>
<dbReference type="Pfam" id="PF05345">
    <property type="entry name" value="He_PIG"/>
    <property type="match status" value="1"/>
</dbReference>
<dbReference type="STRING" id="1548547.BA177_06935"/>
<gene>
    <name evidence="3" type="ORF">BA177_06935</name>
</gene>
<evidence type="ECO:0000256" key="2">
    <source>
        <dbReference type="SAM" id="SignalP"/>
    </source>
</evidence>
<dbReference type="GO" id="GO:0016020">
    <property type="term" value="C:membrane"/>
    <property type="evidence" value="ECO:0007669"/>
    <property type="project" value="InterPro"/>
</dbReference>
<accession>A0A193LF21</accession>
<dbReference type="OrthoDB" id="5242130at2"/>
<dbReference type="InterPro" id="IPR036116">
    <property type="entry name" value="FN3_sf"/>
</dbReference>
<organism evidence="3 4">
    <name type="scientific">Woeseia oceani</name>
    <dbReference type="NCBI Taxonomy" id="1548547"/>
    <lineage>
        <taxon>Bacteria</taxon>
        <taxon>Pseudomonadati</taxon>
        <taxon>Pseudomonadota</taxon>
        <taxon>Gammaproteobacteria</taxon>
        <taxon>Woeseiales</taxon>
        <taxon>Woeseiaceae</taxon>
        <taxon>Woeseia</taxon>
    </lineage>
</organism>
<sequence length="224" mass="23310">MKLVLSKSIGTIAILSLLLTLSGCLTAGGEVDNGDGNSPPPGQDGNTAPVISGSPASAITIGQTYTFTPNATDPDGDSLTFSIENRPNWATFNAANGQLTGQPLLGNEGTYSNITISVSDGTATVVLRQFSITVTQSGLGSATLSLAAPSVNTDGTPFTDHAAFKIYYGMTRGQYPNDVYIDNPGLSSYQVENLAPGTYYFVATAVNQYGIESSFSNDVMRVVN</sequence>
<feature type="signal peptide" evidence="2">
    <location>
        <begin position="1"/>
        <end position="27"/>
    </location>
</feature>
<protein>
    <recommendedName>
        <fullName evidence="5">Dystroglycan-type cadherin-like domain-containing protein</fullName>
    </recommendedName>
</protein>
<name>A0A193LF21_9GAMM</name>
<dbReference type="Proteomes" id="UP000092695">
    <property type="component" value="Chromosome"/>
</dbReference>
<evidence type="ECO:0008006" key="5">
    <source>
        <dbReference type="Google" id="ProtNLM"/>
    </source>
</evidence>
<dbReference type="Gene3D" id="2.60.40.10">
    <property type="entry name" value="Immunoglobulins"/>
    <property type="match status" value="2"/>
</dbReference>
<dbReference type="InterPro" id="IPR013783">
    <property type="entry name" value="Ig-like_fold"/>
</dbReference>
<dbReference type="InterPro" id="IPR003961">
    <property type="entry name" value="FN3_dom"/>
</dbReference>
<dbReference type="EMBL" id="CP016268">
    <property type="protein sequence ID" value="ANO50979.1"/>
    <property type="molecule type" value="Genomic_DNA"/>
</dbReference>
<evidence type="ECO:0000313" key="3">
    <source>
        <dbReference type="EMBL" id="ANO50979.1"/>
    </source>
</evidence>
<dbReference type="SUPFAM" id="SSF49313">
    <property type="entry name" value="Cadherin-like"/>
    <property type="match status" value="1"/>
</dbReference>
<proteinExistence type="predicted"/>
<dbReference type="InterPro" id="IPR015919">
    <property type="entry name" value="Cadherin-like_sf"/>
</dbReference>